<dbReference type="PANTHER" id="PTHR46613:SF1">
    <property type="entry name" value="RADIAL SPOKE HEAD 10 HOMOLOG B-RELATED"/>
    <property type="match status" value="1"/>
</dbReference>
<evidence type="ECO:0000256" key="4">
    <source>
        <dbReference type="ARBA" id="ARBA00022737"/>
    </source>
</evidence>
<keyword evidence="7" id="KW-0206">Cytoskeleton</keyword>
<feature type="region of interest" description="Disordered" evidence="9">
    <location>
        <begin position="1"/>
        <end position="35"/>
    </location>
</feature>
<feature type="compositionally biased region" description="Acidic residues" evidence="9">
    <location>
        <begin position="467"/>
        <end position="496"/>
    </location>
</feature>
<reference evidence="10" key="1">
    <citation type="submission" date="2021-02" db="EMBL/GenBank/DDBJ databases">
        <authorList>
            <person name="Dougan E. K."/>
            <person name="Rhodes N."/>
            <person name="Thang M."/>
            <person name="Chan C."/>
        </authorList>
    </citation>
    <scope>NUCLEOTIDE SEQUENCE</scope>
</reference>
<evidence type="ECO:0000256" key="3">
    <source>
        <dbReference type="ARBA" id="ARBA00022490"/>
    </source>
</evidence>
<name>A0A812T5Y1_9DINO</name>
<gene>
    <name evidence="10" type="primary">RSPH10B</name>
    <name evidence="10" type="ORF">SNAT2548_LOCUS28488</name>
</gene>
<dbReference type="InterPro" id="IPR003409">
    <property type="entry name" value="MORN"/>
</dbReference>
<keyword evidence="8" id="KW-0966">Cell projection</keyword>
<evidence type="ECO:0000313" key="10">
    <source>
        <dbReference type="EMBL" id="CAE7508673.1"/>
    </source>
</evidence>
<feature type="compositionally biased region" description="Basic residues" evidence="9">
    <location>
        <begin position="1"/>
        <end position="21"/>
    </location>
</feature>
<dbReference type="Pfam" id="PF02493">
    <property type="entry name" value="MORN"/>
    <property type="match status" value="8"/>
</dbReference>
<evidence type="ECO:0000256" key="2">
    <source>
        <dbReference type="ARBA" id="ARBA00004430"/>
    </source>
</evidence>
<evidence type="ECO:0000256" key="7">
    <source>
        <dbReference type="ARBA" id="ARBA00023212"/>
    </source>
</evidence>
<dbReference type="Proteomes" id="UP000604046">
    <property type="component" value="Unassembled WGS sequence"/>
</dbReference>
<dbReference type="AlphaFoldDB" id="A0A812T5Y1"/>
<dbReference type="PANTHER" id="PTHR46613">
    <property type="entry name" value="RADIAL SPOKE HEAD 10 HOMOLOG B-RELATED"/>
    <property type="match status" value="1"/>
</dbReference>
<comment type="subcellular location">
    <subcellularLocation>
        <location evidence="1">Cell projection</location>
        <location evidence="1">Cilium</location>
        <location evidence="1">Flagellum</location>
    </subcellularLocation>
    <subcellularLocation>
        <location evidence="2">Cytoplasm</location>
        <location evidence="2">Cytoskeleton</location>
        <location evidence="2">Cilium axoneme</location>
    </subcellularLocation>
</comment>
<dbReference type="GO" id="GO:0005930">
    <property type="term" value="C:axoneme"/>
    <property type="evidence" value="ECO:0007669"/>
    <property type="project" value="UniProtKB-SubCell"/>
</dbReference>
<proteinExistence type="predicted"/>
<keyword evidence="11" id="KW-1185">Reference proteome</keyword>
<keyword evidence="5" id="KW-0282">Flagellum</keyword>
<dbReference type="GO" id="GO:0031514">
    <property type="term" value="C:motile cilium"/>
    <property type="evidence" value="ECO:0007669"/>
    <property type="project" value="UniProtKB-SubCell"/>
</dbReference>
<keyword evidence="3" id="KW-0963">Cytoplasm</keyword>
<evidence type="ECO:0000256" key="6">
    <source>
        <dbReference type="ARBA" id="ARBA00023069"/>
    </source>
</evidence>
<feature type="compositionally biased region" description="Polar residues" evidence="9">
    <location>
        <begin position="536"/>
        <end position="547"/>
    </location>
</feature>
<dbReference type="EMBL" id="CAJNDS010002518">
    <property type="protein sequence ID" value="CAE7508673.1"/>
    <property type="molecule type" value="Genomic_DNA"/>
</dbReference>
<keyword evidence="4" id="KW-0677">Repeat</keyword>
<keyword evidence="6" id="KW-0969">Cilium</keyword>
<accession>A0A812T5Y1</accession>
<organism evidence="10 11">
    <name type="scientific">Symbiodinium natans</name>
    <dbReference type="NCBI Taxonomy" id="878477"/>
    <lineage>
        <taxon>Eukaryota</taxon>
        <taxon>Sar</taxon>
        <taxon>Alveolata</taxon>
        <taxon>Dinophyceae</taxon>
        <taxon>Suessiales</taxon>
        <taxon>Symbiodiniaceae</taxon>
        <taxon>Symbiodinium</taxon>
    </lineage>
</organism>
<evidence type="ECO:0000256" key="8">
    <source>
        <dbReference type="ARBA" id="ARBA00023273"/>
    </source>
</evidence>
<sequence>MGTSKKKAVVTPKKPKKKREKKRETDSPSEEHREVSVTLNEHTYTGYVKTNSIGKRYFDGVTAKYQWKNGTQYDGPFVQSDIQGHGKYTWPDGSSYQGHLLNGRRHGHGVFLAADGVTKYEGQWQNGKRHGQGRLVYDRAGESFYEGEWQDGCKHGHGRQVWPSKNTYEGNWEQGRIHGFGTMTWSENGQLECYTGEWAYDMPEGHGKYTWHVRDDGREGVIGKEMPSQQLNNSFEGKWQKGLRSGYGTFNFASGAQYQGQWTENLKHGDGRYTYEDGRVYTGEFVMDNMATASTASTDTPEESTQALNVGGAENPVRRCVDVGDLMGFCLPNDRAITDPTELTGYTDPTEVFREIYNILLRHLGDIKKVYAKVRRIIQRSGDDPWVMYAFQLWILIRDSGMLTPECTLSRVSRHIMSGSRRHGEAFHEDLQDLRPLTPRPSVPSSRSAKQTKEIQDAGAEAGQAEEVLEEEEEEYEDEEDEDEDENDNEDGDDADERISARHSRTSRASRRSRASRMSRGSNRTGDPPRLDRRPTLQSMGTRQFGSSGPMDFFFDQSKFWRLGDAEASAKLVDVHSPTTTFMFRHFLEALVRMAPAAYPENQGLESMLKSLLRERILPKVDQPVSIDSCGMFEFLADGQIQKVFANFQQKLWEIFKDNATGFGAYELPQWAHILDLMEEEGALNKTYKRLTSRRSLCLLGPVLMATTFRDARPLWWHLQTSSGPRILHATRHRSSAQQLQASASVSQHLAAFPCMIAKAEAAESISLALQRRNCLALNCRCTCKGGCVSPSG</sequence>
<evidence type="ECO:0000313" key="11">
    <source>
        <dbReference type="Proteomes" id="UP000604046"/>
    </source>
</evidence>
<dbReference type="SUPFAM" id="SSF82185">
    <property type="entry name" value="Histone H3 K4-specific methyltransferase SET7/9 N-terminal domain"/>
    <property type="match status" value="3"/>
</dbReference>
<evidence type="ECO:0000256" key="9">
    <source>
        <dbReference type="SAM" id="MobiDB-lite"/>
    </source>
</evidence>
<evidence type="ECO:0000256" key="1">
    <source>
        <dbReference type="ARBA" id="ARBA00004230"/>
    </source>
</evidence>
<dbReference type="SMART" id="SM00698">
    <property type="entry name" value="MORN"/>
    <property type="match status" value="8"/>
</dbReference>
<protein>
    <submittedName>
        <fullName evidence="10">RSPH10B protein</fullName>
    </submittedName>
</protein>
<feature type="compositionally biased region" description="Basic residues" evidence="9">
    <location>
        <begin position="501"/>
        <end position="517"/>
    </location>
</feature>
<dbReference type="OrthoDB" id="294378at2759"/>
<feature type="compositionally biased region" description="Basic and acidic residues" evidence="9">
    <location>
        <begin position="22"/>
        <end position="35"/>
    </location>
</feature>
<feature type="region of interest" description="Disordered" evidence="9">
    <location>
        <begin position="428"/>
        <end position="548"/>
    </location>
</feature>
<evidence type="ECO:0000256" key="5">
    <source>
        <dbReference type="ARBA" id="ARBA00022846"/>
    </source>
</evidence>
<dbReference type="Gene3D" id="2.20.110.10">
    <property type="entry name" value="Histone H3 K4-specific methyltransferase SET7/9 N-terminal domain"/>
    <property type="match status" value="3"/>
</dbReference>
<comment type="caution">
    <text evidence="10">The sequence shown here is derived from an EMBL/GenBank/DDBJ whole genome shotgun (WGS) entry which is preliminary data.</text>
</comment>
<feature type="compositionally biased region" description="Low complexity" evidence="9">
    <location>
        <begin position="457"/>
        <end position="466"/>
    </location>
</feature>